<dbReference type="EMBL" id="JABMCB010000185">
    <property type="protein sequence ID" value="NUU76534.1"/>
    <property type="molecule type" value="Genomic_DNA"/>
</dbReference>
<dbReference type="PANTHER" id="PTHR43441:SF3">
    <property type="entry name" value="ACETYLTRANSFERASE"/>
    <property type="match status" value="1"/>
</dbReference>
<dbReference type="RefSeq" id="WP_175396401.1">
    <property type="nucleotide sequence ID" value="NZ_JABMCB010000185.1"/>
</dbReference>
<evidence type="ECO:0000313" key="2">
    <source>
        <dbReference type="EMBL" id="NUU76534.1"/>
    </source>
</evidence>
<protein>
    <submittedName>
        <fullName evidence="2">GNAT family N-acetyltransferase</fullName>
    </submittedName>
</protein>
<comment type="caution">
    <text evidence="2">The sequence shown here is derived from an EMBL/GenBank/DDBJ whole genome shotgun (WGS) entry which is preliminary data.</text>
</comment>
<dbReference type="InterPro" id="IPR051908">
    <property type="entry name" value="Ribosomal_N-acetyltransferase"/>
</dbReference>
<dbReference type="InterPro" id="IPR000182">
    <property type="entry name" value="GNAT_dom"/>
</dbReference>
<dbReference type="Proteomes" id="UP000526125">
    <property type="component" value="Unassembled WGS sequence"/>
</dbReference>
<evidence type="ECO:0000313" key="3">
    <source>
        <dbReference type="Proteomes" id="UP000526125"/>
    </source>
</evidence>
<sequence>MNPIMLSFPESFNTTRLTIRAPEWGDGAEINDAIRESVEQLRPWLPFAENIPSLEESEAHVRKARLQFLERTDMVLHLRDRHTNEFVGSSGLHRIDWNARCFEIGYWIRTLRTGEGLMTEAVQGIEQFAIQYLDANRLEIRCDSRNIRSAKVAERAGFTLEGILRSVHRDRAGTLVDVMVFSKIRGKEFE</sequence>
<dbReference type="PROSITE" id="PS51186">
    <property type="entry name" value="GNAT"/>
    <property type="match status" value="1"/>
</dbReference>
<proteinExistence type="predicted"/>
<dbReference type="Gene3D" id="3.40.630.30">
    <property type="match status" value="1"/>
</dbReference>
<keyword evidence="2" id="KW-0808">Transferase</keyword>
<dbReference type="GO" id="GO:0008999">
    <property type="term" value="F:protein-N-terminal-alanine acetyltransferase activity"/>
    <property type="evidence" value="ECO:0007669"/>
    <property type="project" value="TreeGrafter"/>
</dbReference>
<dbReference type="GO" id="GO:1990189">
    <property type="term" value="F:protein N-terminal-serine acetyltransferase activity"/>
    <property type="evidence" value="ECO:0007669"/>
    <property type="project" value="TreeGrafter"/>
</dbReference>
<reference evidence="2 3" key="1">
    <citation type="submission" date="2020-05" db="EMBL/GenBank/DDBJ databases">
        <title>Genome Sequencing of Type Strains.</title>
        <authorList>
            <person name="Lemaire J.F."/>
            <person name="Inderbitzin P."/>
            <person name="Gregorio O.A."/>
            <person name="Collins S.B."/>
            <person name="Wespe N."/>
            <person name="Knight-Connoni V."/>
        </authorList>
    </citation>
    <scope>NUCLEOTIDE SEQUENCE [LARGE SCALE GENOMIC DNA]</scope>
    <source>
        <strain evidence="2 3">LMG 21957</strain>
    </source>
</reference>
<organism evidence="2 3">
    <name type="scientific">Paenibacillus xylanilyticus</name>
    <dbReference type="NCBI Taxonomy" id="248903"/>
    <lineage>
        <taxon>Bacteria</taxon>
        <taxon>Bacillati</taxon>
        <taxon>Bacillota</taxon>
        <taxon>Bacilli</taxon>
        <taxon>Bacillales</taxon>
        <taxon>Paenibacillaceae</taxon>
        <taxon>Paenibacillus</taxon>
    </lineage>
</organism>
<feature type="domain" description="N-acetyltransferase" evidence="1">
    <location>
        <begin position="17"/>
        <end position="184"/>
    </location>
</feature>
<dbReference type="AlphaFoldDB" id="A0A7Y6BYY4"/>
<dbReference type="GO" id="GO:0005737">
    <property type="term" value="C:cytoplasm"/>
    <property type="evidence" value="ECO:0007669"/>
    <property type="project" value="TreeGrafter"/>
</dbReference>
<dbReference type="PANTHER" id="PTHR43441">
    <property type="entry name" value="RIBOSOMAL-PROTEIN-SERINE ACETYLTRANSFERASE"/>
    <property type="match status" value="1"/>
</dbReference>
<dbReference type="SUPFAM" id="SSF55729">
    <property type="entry name" value="Acyl-CoA N-acyltransferases (Nat)"/>
    <property type="match status" value="1"/>
</dbReference>
<dbReference type="InterPro" id="IPR016181">
    <property type="entry name" value="Acyl_CoA_acyltransferase"/>
</dbReference>
<keyword evidence="3" id="KW-1185">Reference proteome</keyword>
<evidence type="ECO:0000259" key="1">
    <source>
        <dbReference type="PROSITE" id="PS51186"/>
    </source>
</evidence>
<dbReference type="Pfam" id="PF13302">
    <property type="entry name" value="Acetyltransf_3"/>
    <property type="match status" value="1"/>
</dbReference>
<accession>A0A7Y6BYY4</accession>
<gene>
    <name evidence="2" type="ORF">HP552_14995</name>
</gene>
<name>A0A7Y6BYY4_9BACL</name>